<evidence type="ECO:0000256" key="1">
    <source>
        <dbReference type="SAM" id="Phobius"/>
    </source>
</evidence>
<feature type="transmembrane region" description="Helical" evidence="1">
    <location>
        <begin position="12"/>
        <end position="31"/>
    </location>
</feature>
<dbReference type="AlphaFoldDB" id="A0A8H7PKS1"/>
<proteinExistence type="predicted"/>
<evidence type="ECO:0000313" key="2">
    <source>
        <dbReference type="EMBL" id="KAG2175803.1"/>
    </source>
</evidence>
<name>A0A8H7PKS1_9FUNG</name>
<evidence type="ECO:0000313" key="3">
    <source>
        <dbReference type="Proteomes" id="UP000612746"/>
    </source>
</evidence>
<dbReference type="Proteomes" id="UP000612746">
    <property type="component" value="Unassembled WGS sequence"/>
</dbReference>
<sequence length="121" mass="13406">MHPITLVLPPGLLLIVLPVVTIITVVMLIMATPRMLVFHVFISRYWFSYSLDECSVPFTRGGGGIYRYRDPGGSGRFCFGCASFFVGGEVPGEDDSEEEKDSTGLVDITVNGWARHHFVVH</sequence>
<keyword evidence="3" id="KW-1185">Reference proteome</keyword>
<gene>
    <name evidence="2" type="ORF">INT44_000281</name>
</gene>
<comment type="caution">
    <text evidence="2">The sequence shown here is derived from an EMBL/GenBank/DDBJ whole genome shotgun (WGS) entry which is preliminary data.</text>
</comment>
<accession>A0A8H7PKS1</accession>
<dbReference type="EMBL" id="JAEPRA010000014">
    <property type="protein sequence ID" value="KAG2175803.1"/>
    <property type="molecule type" value="Genomic_DNA"/>
</dbReference>
<keyword evidence="1" id="KW-0812">Transmembrane</keyword>
<reference evidence="2" key="1">
    <citation type="submission" date="2020-12" db="EMBL/GenBank/DDBJ databases">
        <title>Metabolic potential, ecology and presence of endohyphal bacteria is reflected in genomic diversity of Mucoromycotina.</title>
        <authorList>
            <person name="Muszewska A."/>
            <person name="Okrasinska A."/>
            <person name="Steczkiewicz K."/>
            <person name="Drgas O."/>
            <person name="Orlowska M."/>
            <person name="Perlinska-Lenart U."/>
            <person name="Aleksandrzak-Piekarczyk T."/>
            <person name="Szatraj K."/>
            <person name="Zielenkiewicz U."/>
            <person name="Pilsyk S."/>
            <person name="Malc E."/>
            <person name="Mieczkowski P."/>
            <person name="Kruszewska J.S."/>
            <person name="Biernat P."/>
            <person name="Pawlowska J."/>
        </authorList>
    </citation>
    <scope>NUCLEOTIDE SEQUENCE</scope>
    <source>
        <strain evidence="2">WA0000051536</strain>
    </source>
</reference>
<keyword evidence="1" id="KW-0472">Membrane</keyword>
<organism evidence="2 3">
    <name type="scientific">Umbelopsis vinacea</name>
    <dbReference type="NCBI Taxonomy" id="44442"/>
    <lineage>
        <taxon>Eukaryota</taxon>
        <taxon>Fungi</taxon>
        <taxon>Fungi incertae sedis</taxon>
        <taxon>Mucoromycota</taxon>
        <taxon>Mucoromycotina</taxon>
        <taxon>Umbelopsidomycetes</taxon>
        <taxon>Umbelopsidales</taxon>
        <taxon>Umbelopsidaceae</taxon>
        <taxon>Umbelopsis</taxon>
    </lineage>
</organism>
<protein>
    <submittedName>
        <fullName evidence="2">Uncharacterized protein</fullName>
    </submittedName>
</protein>
<keyword evidence="1" id="KW-1133">Transmembrane helix</keyword>